<protein>
    <recommendedName>
        <fullName evidence="3">F-box domain-containing protein</fullName>
    </recommendedName>
</protein>
<evidence type="ECO:0000313" key="2">
    <source>
        <dbReference type="Proteomes" id="UP000075884"/>
    </source>
</evidence>
<dbReference type="EnsemblMetazoa" id="ADIR009630-RA">
    <property type="protein sequence ID" value="ADIR009630-PA"/>
    <property type="gene ID" value="ADIR009630"/>
</dbReference>
<reference evidence="1" key="2">
    <citation type="submission" date="2020-05" db="UniProtKB">
        <authorList>
            <consortium name="EnsemblMetazoa"/>
        </authorList>
    </citation>
    <scope>IDENTIFICATION</scope>
    <source>
        <strain evidence="1">WRAIR2</strain>
    </source>
</reference>
<dbReference type="Gene3D" id="3.80.10.10">
    <property type="entry name" value="Ribonuclease Inhibitor"/>
    <property type="match status" value="1"/>
</dbReference>
<evidence type="ECO:0000313" key="1">
    <source>
        <dbReference type="EnsemblMetazoa" id="ADIR009630-PA"/>
    </source>
</evidence>
<evidence type="ECO:0008006" key="3">
    <source>
        <dbReference type="Google" id="ProtNLM"/>
    </source>
</evidence>
<proteinExistence type="predicted"/>
<keyword evidence="2" id="KW-1185">Reference proteome</keyword>
<dbReference type="InterPro" id="IPR032675">
    <property type="entry name" value="LRR_dom_sf"/>
</dbReference>
<dbReference type="Proteomes" id="UP000075884">
    <property type="component" value="Unassembled WGS sequence"/>
</dbReference>
<dbReference type="VEuPathDB" id="VectorBase:ADIR009630"/>
<dbReference type="SUPFAM" id="SSF52047">
    <property type="entry name" value="RNI-like"/>
    <property type="match status" value="1"/>
</dbReference>
<reference evidence="2" key="1">
    <citation type="submission" date="2013-03" db="EMBL/GenBank/DDBJ databases">
        <title>The Genome Sequence of Anopheles dirus WRAIR2.</title>
        <authorList>
            <consortium name="The Broad Institute Genomics Platform"/>
            <person name="Neafsey D.E."/>
            <person name="Walton C."/>
            <person name="Walker B."/>
            <person name="Young S.K."/>
            <person name="Zeng Q."/>
            <person name="Gargeya S."/>
            <person name="Fitzgerald M."/>
            <person name="Haas B."/>
            <person name="Abouelleil A."/>
            <person name="Allen A.W."/>
            <person name="Alvarado L."/>
            <person name="Arachchi H.M."/>
            <person name="Berlin A.M."/>
            <person name="Chapman S.B."/>
            <person name="Gainer-Dewar J."/>
            <person name="Goldberg J."/>
            <person name="Griggs A."/>
            <person name="Gujja S."/>
            <person name="Hansen M."/>
            <person name="Howarth C."/>
            <person name="Imamovic A."/>
            <person name="Ireland A."/>
            <person name="Larimer J."/>
            <person name="McCowan C."/>
            <person name="Murphy C."/>
            <person name="Pearson M."/>
            <person name="Poon T.W."/>
            <person name="Priest M."/>
            <person name="Roberts A."/>
            <person name="Saif S."/>
            <person name="Shea T."/>
            <person name="Sisk P."/>
            <person name="Sykes S."/>
            <person name="Wortman J."/>
            <person name="Nusbaum C."/>
            <person name="Birren B."/>
        </authorList>
    </citation>
    <scope>NUCLEOTIDE SEQUENCE [LARGE SCALE GENOMIC DNA]</scope>
    <source>
        <strain evidence="2">WRAIR2</strain>
    </source>
</reference>
<dbReference type="AlphaFoldDB" id="A0A182NPP5"/>
<organism evidence="1 2">
    <name type="scientific">Anopheles dirus</name>
    <dbReference type="NCBI Taxonomy" id="7168"/>
    <lineage>
        <taxon>Eukaryota</taxon>
        <taxon>Metazoa</taxon>
        <taxon>Ecdysozoa</taxon>
        <taxon>Arthropoda</taxon>
        <taxon>Hexapoda</taxon>
        <taxon>Insecta</taxon>
        <taxon>Pterygota</taxon>
        <taxon>Neoptera</taxon>
        <taxon>Endopterygota</taxon>
        <taxon>Diptera</taxon>
        <taxon>Nematocera</taxon>
        <taxon>Culicoidea</taxon>
        <taxon>Culicidae</taxon>
        <taxon>Anophelinae</taxon>
        <taxon>Anopheles</taxon>
    </lineage>
</organism>
<accession>A0A182NPP5</accession>
<sequence>MNVAARNYHRRQCMYYMQREQNVKHRSHTVGLEEIAHILQHSTRNYTTLHLDVFYDELHDVHMNSVLNTVFNEDWTSRLRILKLGLGSSSERYAPAISAALPKMVGLKDLLLICAATFPATKYFPDLRLENDTLERLVLLTVLPGVINCPKLRVLQVSAHLDVESAFGKQYAQHAGEEPFWKVRQLEHFTINLQNLPKCGAADDPPSQTENRPGYKMQFYQQLTKLQKLEIYEVPVPQKVFQGICEHCSSLEELTLHDLNLIDPEALQDLSKLSRLQRLAIYKLHTTRPISFANVQAPRLVEVRLGREVQVHRDSQQHLKHLIVNVKKPYQPIRLTLAS</sequence>
<name>A0A182NPP5_9DIPT</name>